<evidence type="ECO:0000313" key="9">
    <source>
        <dbReference type="Proteomes" id="UP000247792"/>
    </source>
</evidence>
<keyword evidence="9" id="KW-1185">Reference proteome</keyword>
<dbReference type="Proteomes" id="UP000247792">
    <property type="component" value="Unassembled WGS sequence"/>
</dbReference>
<dbReference type="AlphaFoldDB" id="A0A318JJ93"/>
<dbReference type="GO" id="GO:0042158">
    <property type="term" value="P:lipoprotein biosynthetic process"/>
    <property type="evidence" value="ECO:0007669"/>
    <property type="project" value="InterPro"/>
</dbReference>
<feature type="transmembrane region" description="Helical" evidence="7">
    <location>
        <begin position="192"/>
        <end position="211"/>
    </location>
</feature>
<dbReference type="InterPro" id="IPR001640">
    <property type="entry name" value="Lgt"/>
</dbReference>
<dbReference type="OrthoDB" id="871140at2"/>
<feature type="transmembrane region" description="Helical" evidence="7">
    <location>
        <begin position="217"/>
        <end position="239"/>
    </location>
</feature>
<keyword evidence="4 7" id="KW-0812">Transmembrane</keyword>
<evidence type="ECO:0000256" key="7">
    <source>
        <dbReference type="SAM" id="Phobius"/>
    </source>
</evidence>
<keyword evidence="5 7" id="KW-1133">Transmembrane helix</keyword>
<evidence type="ECO:0000256" key="6">
    <source>
        <dbReference type="ARBA" id="ARBA00023136"/>
    </source>
</evidence>
<sequence>MKLYVFSASDAHILHFIFEWLAIAIGVQLYRRQRASKQLAGLLAPGHYGVIIGCVLGAAIGNKAAFWIEYPHMWAAASDKLQLLMSGQSIVGGLLGGLLGVEFAKALLKQPQSTGDNFVFPLMVATVIGRIGCFLAGLNDGTYGNATSLPWGVDFGDGIARHPTQIYDMIFVLAWGSYLLRYRQTWQSQSGLMFKMYLAGYLFWRLLVDGIKPVPYYYFSYFSGIQILCIIALVIYLPLLVRQMLRLNTGEKFGLEP</sequence>
<reference evidence="8 9" key="1">
    <citation type="submission" date="2018-05" db="EMBL/GenBank/DDBJ databases">
        <title>Genomic Encyclopedia of Type Strains, Phase IV (KMG-IV): sequencing the most valuable type-strain genomes for metagenomic binning, comparative biology and taxonomic classification.</title>
        <authorList>
            <person name="Goeker M."/>
        </authorList>
    </citation>
    <scope>NUCLEOTIDE SEQUENCE [LARGE SCALE GENOMIC DNA]</scope>
    <source>
        <strain evidence="8 9">DSM 19792</strain>
    </source>
</reference>
<evidence type="ECO:0000256" key="2">
    <source>
        <dbReference type="ARBA" id="ARBA00022475"/>
    </source>
</evidence>
<proteinExistence type="inferred from homology"/>
<feature type="transmembrane region" description="Helical" evidence="7">
    <location>
        <begin position="81"/>
        <end position="106"/>
    </location>
</feature>
<keyword evidence="8" id="KW-0449">Lipoprotein</keyword>
<gene>
    <name evidence="8" type="ORF">DFR42_108116</name>
</gene>
<evidence type="ECO:0000256" key="5">
    <source>
        <dbReference type="ARBA" id="ARBA00022989"/>
    </source>
</evidence>
<evidence type="ECO:0000256" key="3">
    <source>
        <dbReference type="ARBA" id="ARBA00022679"/>
    </source>
</evidence>
<name>A0A318JJ93_9BURK</name>
<evidence type="ECO:0000256" key="1">
    <source>
        <dbReference type="ARBA" id="ARBA00007150"/>
    </source>
</evidence>
<feature type="transmembrane region" description="Helical" evidence="7">
    <location>
        <begin position="159"/>
        <end position="180"/>
    </location>
</feature>
<feature type="transmembrane region" description="Helical" evidence="7">
    <location>
        <begin position="12"/>
        <end position="30"/>
    </location>
</feature>
<organism evidence="8 9">
    <name type="scientific">Undibacterium pigrum</name>
    <dbReference type="NCBI Taxonomy" id="401470"/>
    <lineage>
        <taxon>Bacteria</taxon>
        <taxon>Pseudomonadati</taxon>
        <taxon>Pseudomonadota</taxon>
        <taxon>Betaproteobacteria</taxon>
        <taxon>Burkholderiales</taxon>
        <taxon>Oxalobacteraceae</taxon>
        <taxon>Undibacterium</taxon>
    </lineage>
</organism>
<dbReference type="GO" id="GO:0008961">
    <property type="term" value="F:phosphatidylglycerol-prolipoprotein diacylglyceryl transferase activity"/>
    <property type="evidence" value="ECO:0007669"/>
    <property type="project" value="InterPro"/>
</dbReference>
<dbReference type="RefSeq" id="WP_110257019.1">
    <property type="nucleotide sequence ID" value="NZ_QJKB01000008.1"/>
</dbReference>
<feature type="transmembrane region" description="Helical" evidence="7">
    <location>
        <begin position="118"/>
        <end position="139"/>
    </location>
</feature>
<dbReference type="EMBL" id="QJKB01000008">
    <property type="protein sequence ID" value="PXX40282.1"/>
    <property type="molecule type" value="Genomic_DNA"/>
</dbReference>
<comment type="caution">
    <text evidence="8">The sequence shown here is derived from an EMBL/GenBank/DDBJ whole genome shotgun (WGS) entry which is preliminary data.</text>
</comment>
<evidence type="ECO:0000313" key="8">
    <source>
        <dbReference type="EMBL" id="PXX40282.1"/>
    </source>
</evidence>
<keyword evidence="2" id="KW-1003">Cell membrane</keyword>
<feature type="transmembrane region" description="Helical" evidence="7">
    <location>
        <begin position="42"/>
        <end position="61"/>
    </location>
</feature>
<keyword evidence="6 7" id="KW-0472">Membrane</keyword>
<keyword evidence="3 8" id="KW-0808">Transferase</keyword>
<protein>
    <submittedName>
        <fullName evidence="8">Prolipoprotein diacylglyceryl transferase</fullName>
    </submittedName>
</protein>
<dbReference type="GO" id="GO:0005886">
    <property type="term" value="C:plasma membrane"/>
    <property type="evidence" value="ECO:0007669"/>
    <property type="project" value="InterPro"/>
</dbReference>
<evidence type="ECO:0000256" key="4">
    <source>
        <dbReference type="ARBA" id="ARBA00022692"/>
    </source>
</evidence>
<dbReference type="Pfam" id="PF01790">
    <property type="entry name" value="LGT"/>
    <property type="match status" value="1"/>
</dbReference>
<dbReference type="PANTHER" id="PTHR30589:SF0">
    <property type="entry name" value="PHOSPHATIDYLGLYCEROL--PROLIPOPROTEIN DIACYLGLYCERYL TRANSFERASE"/>
    <property type="match status" value="1"/>
</dbReference>
<accession>A0A318JJ93</accession>
<dbReference type="PANTHER" id="PTHR30589">
    <property type="entry name" value="PROLIPOPROTEIN DIACYLGLYCERYL TRANSFERASE"/>
    <property type="match status" value="1"/>
</dbReference>
<comment type="similarity">
    <text evidence="1">Belongs to the Lgt family.</text>
</comment>